<proteinExistence type="predicted"/>
<dbReference type="InterPro" id="IPR051782">
    <property type="entry name" value="ABC_Transporter_VariousFunc"/>
</dbReference>
<keyword evidence="2" id="KW-0547">Nucleotide-binding</keyword>
<keyword evidence="1" id="KW-0813">Transport</keyword>
<evidence type="ECO:0000256" key="3">
    <source>
        <dbReference type="ARBA" id="ARBA00022840"/>
    </source>
</evidence>
<dbReference type="CDD" id="cd03230">
    <property type="entry name" value="ABC_DR_subfamily_A"/>
    <property type="match status" value="1"/>
</dbReference>
<evidence type="ECO:0000313" key="5">
    <source>
        <dbReference type="EMBL" id="CAT04715.1"/>
    </source>
</evidence>
<dbReference type="PROSITE" id="PS50893">
    <property type="entry name" value="ABC_TRANSPORTER_2"/>
    <property type="match status" value="1"/>
</dbReference>
<keyword evidence="6" id="KW-1185">Reference proteome</keyword>
<reference evidence="6" key="1">
    <citation type="journal article" date="2009" name="BMC Bioinformatics">
        <title>The Mycoplasma conjunctivae genome sequencing, annotation and analysis.</title>
        <authorList>
            <person name="Calderon-Copete S.P."/>
            <person name="Wigger G."/>
            <person name="Wunderlin C."/>
            <person name="Schmidheini T."/>
            <person name="Frey J."/>
            <person name="Quail M.A."/>
            <person name="Falquet L."/>
        </authorList>
    </citation>
    <scope>NUCLEOTIDE SEQUENCE [LARGE SCALE GENOMIC DNA]</scope>
    <source>
        <strain evidence="6">ATCC 25834 / NCTC 10147 / HRC/581</strain>
    </source>
</reference>
<feature type="domain" description="ABC transporter" evidence="4">
    <location>
        <begin position="7"/>
        <end position="236"/>
    </location>
</feature>
<evidence type="ECO:0000313" key="6">
    <source>
        <dbReference type="Proteomes" id="UP000001491"/>
    </source>
</evidence>
<dbReference type="InterPro" id="IPR027417">
    <property type="entry name" value="P-loop_NTPase"/>
</dbReference>
<dbReference type="Pfam" id="PF00005">
    <property type="entry name" value="ABC_tran"/>
    <property type="match status" value="1"/>
</dbReference>
<dbReference type="InterPro" id="IPR003593">
    <property type="entry name" value="AAA+_ATPase"/>
</dbReference>
<dbReference type="GO" id="GO:0005524">
    <property type="term" value="F:ATP binding"/>
    <property type="evidence" value="ECO:0007669"/>
    <property type="project" value="UniProtKB-KW"/>
</dbReference>
<dbReference type="Gene3D" id="3.40.50.300">
    <property type="entry name" value="P-loop containing nucleotide triphosphate hydrolases"/>
    <property type="match status" value="1"/>
</dbReference>
<organism evidence="5 6">
    <name type="scientific">Mesomycoplasma conjunctivae (strain ATCC 25834 / NCTC 10147 / HRC/581)</name>
    <name type="common">Mycoplasma conjunctivae</name>
    <dbReference type="NCBI Taxonomy" id="572263"/>
    <lineage>
        <taxon>Bacteria</taxon>
        <taxon>Bacillati</taxon>
        <taxon>Mycoplasmatota</taxon>
        <taxon>Mycoplasmoidales</taxon>
        <taxon>Metamycoplasmataceae</taxon>
        <taxon>Mesomycoplasma</taxon>
    </lineage>
</organism>
<dbReference type="SUPFAM" id="SSF52540">
    <property type="entry name" value="P-loop containing nucleoside triphosphate hydrolases"/>
    <property type="match status" value="1"/>
</dbReference>
<name>C5J5J2_MESCH</name>
<dbReference type="PROSITE" id="PS00211">
    <property type="entry name" value="ABC_TRANSPORTER_1"/>
    <property type="match status" value="1"/>
</dbReference>
<dbReference type="GO" id="GO:0016887">
    <property type="term" value="F:ATP hydrolysis activity"/>
    <property type="evidence" value="ECO:0007669"/>
    <property type="project" value="InterPro"/>
</dbReference>
<dbReference type="EMBL" id="FM864216">
    <property type="protein sequence ID" value="CAT04715.1"/>
    <property type="molecule type" value="Genomic_DNA"/>
</dbReference>
<dbReference type="HOGENOM" id="CLU_000604_1_2_14"/>
<sequence>MESTIVLEVKNLTKIYPKSSSGVENASFQVPSKHIHAFIGENGAGKTTTIKCIVDAYQNYEGSITINGFSNKTPEGKKFIGYVPEHSIFPREITSYEFLYEMSLLSGLPSNIIKERIDYYFKILDIENLANLKPYNFSSGQKRKIMLIQSLIHNPSLIILDEPFSNLDPSSRFEFLNIIKLLRDEGKSVFLSTHNLSEVDDIIDSLTLINKGKIYYCGKKEDNLNKMYSNYILNLNVEEHSNE</sequence>
<evidence type="ECO:0000256" key="1">
    <source>
        <dbReference type="ARBA" id="ARBA00022448"/>
    </source>
</evidence>
<dbReference type="InterPro" id="IPR003439">
    <property type="entry name" value="ABC_transporter-like_ATP-bd"/>
</dbReference>
<evidence type="ECO:0000256" key="2">
    <source>
        <dbReference type="ARBA" id="ARBA00022741"/>
    </source>
</evidence>
<protein>
    <submittedName>
        <fullName evidence="5">ABC transporter ATP binding protein</fullName>
    </submittedName>
</protein>
<dbReference type="KEGG" id="mco:MCJ_000370"/>
<dbReference type="eggNOG" id="COG1131">
    <property type="taxonomic scope" value="Bacteria"/>
</dbReference>
<dbReference type="InterPro" id="IPR017871">
    <property type="entry name" value="ABC_transporter-like_CS"/>
</dbReference>
<dbReference type="SMART" id="SM00382">
    <property type="entry name" value="AAA"/>
    <property type="match status" value="1"/>
</dbReference>
<dbReference type="AlphaFoldDB" id="C5J5J2"/>
<gene>
    <name evidence="5" type="primary">bcrA</name>
    <name evidence="5" type="ordered locus">MCJ_000370</name>
</gene>
<keyword evidence="3" id="KW-0067">ATP-binding</keyword>
<dbReference type="PANTHER" id="PTHR42939:SF1">
    <property type="entry name" value="ABC TRANSPORTER ATP-BINDING PROTEIN ALBC-RELATED"/>
    <property type="match status" value="1"/>
</dbReference>
<dbReference type="PANTHER" id="PTHR42939">
    <property type="entry name" value="ABC TRANSPORTER ATP-BINDING PROTEIN ALBC-RELATED"/>
    <property type="match status" value="1"/>
</dbReference>
<evidence type="ECO:0000259" key="4">
    <source>
        <dbReference type="PROSITE" id="PS50893"/>
    </source>
</evidence>
<dbReference type="Proteomes" id="UP000001491">
    <property type="component" value="Chromosome"/>
</dbReference>
<accession>C5J5J2</accession>